<dbReference type="InterPro" id="IPR010227">
    <property type="entry name" value="NADH_Q_OxRdtase_chainM/4"/>
</dbReference>
<feature type="transmembrane region" description="Helical" evidence="7">
    <location>
        <begin position="353"/>
        <end position="374"/>
    </location>
</feature>
<feature type="transmembrane region" description="Helical" evidence="7">
    <location>
        <begin position="193"/>
        <end position="213"/>
    </location>
</feature>
<feature type="transmembrane region" description="Helical" evidence="7">
    <location>
        <begin position="37"/>
        <end position="55"/>
    </location>
</feature>
<keyword evidence="4 7" id="KW-1133">Transmembrane helix</keyword>
<evidence type="ECO:0000256" key="7">
    <source>
        <dbReference type="SAM" id="Phobius"/>
    </source>
</evidence>
<dbReference type="GO" id="GO:0008137">
    <property type="term" value="F:NADH dehydrogenase (ubiquinone) activity"/>
    <property type="evidence" value="ECO:0007669"/>
    <property type="project" value="InterPro"/>
</dbReference>
<evidence type="ECO:0000313" key="9">
    <source>
        <dbReference type="EMBL" id="MDR7322932.1"/>
    </source>
</evidence>
<feature type="transmembrane region" description="Helical" evidence="7">
    <location>
        <begin position="98"/>
        <end position="118"/>
    </location>
</feature>
<feature type="domain" description="NADH:quinone oxidoreductase/Mrp antiporter transmembrane" evidence="8">
    <location>
        <begin position="148"/>
        <end position="441"/>
    </location>
</feature>
<dbReference type="GO" id="GO:0003954">
    <property type="term" value="F:NADH dehydrogenase activity"/>
    <property type="evidence" value="ECO:0007669"/>
    <property type="project" value="TreeGrafter"/>
</dbReference>
<dbReference type="PANTHER" id="PTHR43507">
    <property type="entry name" value="NADH-UBIQUINONE OXIDOREDUCTASE CHAIN 4"/>
    <property type="match status" value="1"/>
</dbReference>
<feature type="transmembrane region" description="Helical" evidence="7">
    <location>
        <begin position="432"/>
        <end position="453"/>
    </location>
</feature>
<keyword evidence="10" id="KW-1185">Reference proteome</keyword>
<evidence type="ECO:0000256" key="5">
    <source>
        <dbReference type="ARBA" id="ARBA00023136"/>
    </source>
</evidence>
<feature type="transmembrane region" description="Helical" evidence="7">
    <location>
        <begin position="130"/>
        <end position="148"/>
    </location>
</feature>
<feature type="transmembrane region" description="Helical" evidence="7">
    <location>
        <begin position="264"/>
        <end position="284"/>
    </location>
</feature>
<feature type="transmembrane region" description="Helical" evidence="7">
    <location>
        <begin position="296"/>
        <end position="319"/>
    </location>
</feature>
<dbReference type="GO" id="GO:0042773">
    <property type="term" value="P:ATP synthesis coupled electron transport"/>
    <property type="evidence" value="ECO:0007669"/>
    <property type="project" value="InterPro"/>
</dbReference>
<dbReference type="PANTHER" id="PTHR43507:SF1">
    <property type="entry name" value="NADH-UBIQUINONE OXIDOREDUCTASE CHAIN 4"/>
    <property type="match status" value="1"/>
</dbReference>
<keyword evidence="3 6" id="KW-0812">Transmembrane</keyword>
<name>A0AAE4CT16_9ACTN</name>
<dbReference type="PRINTS" id="PR01437">
    <property type="entry name" value="NUOXDRDTASE4"/>
</dbReference>
<comment type="caution">
    <text evidence="9">The sequence shown here is derived from an EMBL/GenBank/DDBJ whole genome shotgun (WGS) entry which is preliminary data.</text>
</comment>
<dbReference type="Pfam" id="PF00361">
    <property type="entry name" value="Proton_antipo_M"/>
    <property type="match status" value="1"/>
</dbReference>
<proteinExistence type="inferred from homology"/>
<feature type="transmembrane region" description="Helical" evidence="7">
    <location>
        <begin position="6"/>
        <end position="25"/>
    </location>
</feature>
<sequence>MNPDVSAALLVAALAVPALGALAVALMPAARDRQARVLGTVIAAVPLILTVPLRWGSAESGWFAYRPPTAPSLLPWALVDLPWVPALGLRFQLGVDAISYPLVVLTALLTLLCCGYTVWRVPPGGPGRLLTALLLVIEVGILGTFLAFDLILFFVFFEVVLLPMYAVIAVWGGAHYGPDSADRAPQRAAARKFALYTLFGSVLLLVGVLVVVTSAGTSSLLDAPFRLDRSTQVFAFTLLAIAFAVKSPLWPLHTWLPDAHTQAPTVGSVILAGVLLKMGTYGLVRVGLGATPEGAQAASGVLGVLAVAAILIGSLVCLAQTELKRLIAYSSVGHMGFVLLGVATLTATGIQAALLGNIAHGVLTGLLFFLAGAVKDRAHTGHLDELGGLRENAPRLAGLLGFAAIASLGLPGLAGFWGEAFAVVAAVQRDGGLWITLAVLSAIGGALTAAYLLRLLRRVTHGPAAPAVSLLVPSWSVAGALSAAVAARSAEPTDAAPAAGTGAGLGVASGGGGSSGGSGDEEVPVVAGLPERLAPGWPTAAELLAWSPLVILALVLGVYPALVLSGTDVPIGNLLEAVRP</sequence>
<dbReference type="InterPro" id="IPR003918">
    <property type="entry name" value="NADH_UbQ_OxRdtase"/>
</dbReference>
<accession>A0AAE4CT16</accession>
<dbReference type="InterPro" id="IPR001750">
    <property type="entry name" value="ND/Mrp_TM"/>
</dbReference>
<dbReference type="RefSeq" id="WP_310414045.1">
    <property type="nucleotide sequence ID" value="NZ_JAVDYC010000001.1"/>
</dbReference>
<dbReference type="GO" id="GO:0016020">
    <property type="term" value="C:membrane"/>
    <property type="evidence" value="ECO:0007669"/>
    <property type="project" value="UniProtKB-SubCell"/>
</dbReference>
<reference evidence="9 10" key="1">
    <citation type="submission" date="2023-07" db="EMBL/GenBank/DDBJ databases">
        <title>Sequencing the genomes of 1000 actinobacteria strains.</title>
        <authorList>
            <person name="Klenk H.-P."/>
        </authorList>
    </citation>
    <scope>NUCLEOTIDE SEQUENCE [LARGE SCALE GENOMIC DNA]</scope>
    <source>
        <strain evidence="9 10">DSM 44711</strain>
    </source>
</reference>
<keyword evidence="5 7" id="KW-0472">Membrane</keyword>
<comment type="subcellular location">
    <subcellularLocation>
        <location evidence="1">Endomembrane system</location>
        <topology evidence="1">Multi-pass membrane protein</topology>
    </subcellularLocation>
    <subcellularLocation>
        <location evidence="6">Membrane</location>
        <topology evidence="6">Multi-pass membrane protein</topology>
    </subcellularLocation>
</comment>
<evidence type="ECO:0000259" key="8">
    <source>
        <dbReference type="Pfam" id="PF00361"/>
    </source>
</evidence>
<organism evidence="9 10">
    <name type="scientific">Catenuloplanes niger</name>
    <dbReference type="NCBI Taxonomy" id="587534"/>
    <lineage>
        <taxon>Bacteria</taxon>
        <taxon>Bacillati</taxon>
        <taxon>Actinomycetota</taxon>
        <taxon>Actinomycetes</taxon>
        <taxon>Micromonosporales</taxon>
        <taxon>Micromonosporaceae</taxon>
        <taxon>Catenuloplanes</taxon>
    </lineage>
</organism>
<feature type="transmembrane region" description="Helical" evidence="7">
    <location>
        <begin position="154"/>
        <end position="172"/>
    </location>
</feature>
<dbReference type="NCBIfam" id="TIGR01972">
    <property type="entry name" value="NDH_I_M"/>
    <property type="match status" value="1"/>
</dbReference>
<feature type="transmembrane region" description="Helical" evidence="7">
    <location>
        <begin position="465"/>
        <end position="487"/>
    </location>
</feature>
<dbReference type="Proteomes" id="UP001183629">
    <property type="component" value="Unassembled WGS sequence"/>
</dbReference>
<feature type="transmembrane region" description="Helical" evidence="7">
    <location>
        <begin position="543"/>
        <end position="564"/>
    </location>
</feature>
<evidence type="ECO:0000313" key="10">
    <source>
        <dbReference type="Proteomes" id="UP001183629"/>
    </source>
</evidence>
<evidence type="ECO:0000256" key="2">
    <source>
        <dbReference type="ARBA" id="ARBA00009025"/>
    </source>
</evidence>
<dbReference type="GO" id="GO:0015990">
    <property type="term" value="P:electron transport coupled proton transport"/>
    <property type="evidence" value="ECO:0007669"/>
    <property type="project" value="TreeGrafter"/>
</dbReference>
<gene>
    <name evidence="9" type="ORF">J2S44_003182</name>
</gene>
<evidence type="ECO:0000256" key="6">
    <source>
        <dbReference type="RuleBase" id="RU000320"/>
    </source>
</evidence>
<protein>
    <submittedName>
        <fullName evidence="9">NADH-quinone oxidoreductase subunit M</fullName>
    </submittedName>
</protein>
<dbReference type="GO" id="GO:0012505">
    <property type="term" value="C:endomembrane system"/>
    <property type="evidence" value="ECO:0007669"/>
    <property type="project" value="UniProtKB-SubCell"/>
</dbReference>
<evidence type="ECO:0000256" key="4">
    <source>
        <dbReference type="ARBA" id="ARBA00022989"/>
    </source>
</evidence>
<feature type="transmembrane region" description="Helical" evidence="7">
    <location>
        <begin position="326"/>
        <end position="347"/>
    </location>
</feature>
<dbReference type="GO" id="GO:0048039">
    <property type="term" value="F:ubiquinone binding"/>
    <property type="evidence" value="ECO:0007669"/>
    <property type="project" value="TreeGrafter"/>
</dbReference>
<dbReference type="EMBL" id="JAVDYC010000001">
    <property type="protein sequence ID" value="MDR7322932.1"/>
    <property type="molecule type" value="Genomic_DNA"/>
</dbReference>
<feature type="transmembrane region" description="Helical" evidence="7">
    <location>
        <begin position="395"/>
        <end position="417"/>
    </location>
</feature>
<evidence type="ECO:0000256" key="3">
    <source>
        <dbReference type="ARBA" id="ARBA00022692"/>
    </source>
</evidence>
<feature type="transmembrane region" description="Helical" evidence="7">
    <location>
        <begin position="233"/>
        <end position="252"/>
    </location>
</feature>
<evidence type="ECO:0000256" key="1">
    <source>
        <dbReference type="ARBA" id="ARBA00004127"/>
    </source>
</evidence>
<comment type="similarity">
    <text evidence="2">Belongs to the complex I subunit 4 family.</text>
</comment>
<dbReference type="AlphaFoldDB" id="A0AAE4CT16"/>